<feature type="compositionally biased region" description="Low complexity" evidence="1">
    <location>
        <begin position="42"/>
        <end position="54"/>
    </location>
</feature>
<dbReference type="HOGENOM" id="CLU_834870_0_0_1"/>
<evidence type="ECO:0000256" key="1">
    <source>
        <dbReference type="SAM" id="MobiDB-lite"/>
    </source>
</evidence>
<feature type="region of interest" description="Disordered" evidence="1">
    <location>
        <begin position="38"/>
        <end position="72"/>
    </location>
</feature>
<accession>E9HSK5</accession>
<dbReference type="PhylomeDB" id="E9HSK5"/>
<dbReference type="EMBL" id="GL732753">
    <property type="protein sequence ID" value="EFX65284.1"/>
    <property type="molecule type" value="Genomic_DNA"/>
</dbReference>
<dbReference type="InParanoid" id="E9HSK5"/>
<protein>
    <submittedName>
        <fullName evidence="2">Uncharacterized protein</fullName>
    </submittedName>
</protein>
<dbReference type="Proteomes" id="UP000000305">
    <property type="component" value="Unassembled WGS sequence"/>
</dbReference>
<organism evidence="2 3">
    <name type="scientific">Daphnia pulex</name>
    <name type="common">Water flea</name>
    <dbReference type="NCBI Taxonomy" id="6669"/>
    <lineage>
        <taxon>Eukaryota</taxon>
        <taxon>Metazoa</taxon>
        <taxon>Ecdysozoa</taxon>
        <taxon>Arthropoda</taxon>
        <taxon>Crustacea</taxon>
        <taxon>Branchiopoda</taxon>
        <taxon>Diplostraca</taxon>
        <taxon>Cladocera</taxon>
        <taxon>Anomopoda</taxon>
        <taxon>Daphniidae</taxon>
        <taxon>Daphnia</taxon>
    </lineage>
</organism>
<dbReference type="OrthoDB" id="6384141at2759"/>
<sequence>MSNVTRALVRSKPTSDSGKRQKHMTDFWKATKNKNLHKKKITSIASERSSSAKSDFNKTTQQEAKGRHTENVEDNQQIATGKKVTIQVWHGPKCPSCAAIMNIKEENMKRLQHHFKYCSCYSVYYRTMSLLESLILSYPIIGFKKKQKKPPFLNHSQAKQLCELSALHPTVSADNSELFQKAAELASQLKEPTDTESFNCDRYEEYMRLLLEITEFIRQTMSQHLNNGKNVEDVKILITNITNYLKPFDQNQDKSTSVTKSRSTTAKTRKWNETFADLRHPSCDNDFGNELKEIAEPQSGEECFLFPDKYTCKCHEQSADNSSDDSSISLSTF</sequence>
<evidence type="ECO:0000313" key="3">
    <source>
        <dbReference type="Proteomes" id="UP000000305"/>
    </source>
</evidence>
<dbReference type="AlphaFoldDB" id="E9HSK5"/>
<reference evidence="2 3" key="1">
    <citation type="journal article" date="2011" name="Science">
        <title>The ecoresponsive genome of Daphnia pulex.</title>
        <authorList>
            <person name="Colbourne J.K."/>
            <person name="Pfrender M.E."/>
            <person name="Gilbert D."/>
            <person name="Thomas W.K."/>
            <person name="Tucker A."/>
            <person name="Oakley T.H."/>
            <person name="Tokishita S."/>
            <person name="Aerts A."/>
            <person name="Arnold G.J."/>
            <person name="Basu M.K."/>
            <person name="Bauer D.J."/>
            <person name="Caceres C.E."/>
            <person name="Carmel L."/>
            <person name="Casola C."/>
            <person name="Choi J.H."/>
            <person name="Detter J.C."/>
            <person name="Dong Q."/>
            <person name="Dusheyko S."/>
            <person name="Eads B.D."/>
            <person name="Frohlich T."/>
            <person name="Geiler-Samerotte K.A."/>
            <person name="Gerlach D."/>
            <person name="Hatcher P."/>
            <person name="Jogdeo S."/>
            <person name="Krijgsveld J."/>
            <person name="Kriventseva E.V."/>
            <person name="Kultz D."/>
            <person name="Laforsch C."/>
            <person name="Lindquist E."/>
            <person name="Lopez J."/>
            <person name="Manak J.R."/>
            <person name="Muller J."/>
            <person name="Pangilinan J."/>
            <person name="Patwardhan R.P."/>
            <person name="Pitluck S."/>
            <person name="Pritham E.J."/>
            <person name="Rechtsteiner A."/>
            <person name="Rho M."/>
            <person name="Rogozin I.B."/>
            <person name="Sakarya O."/>
            <person name="Salamov A."/>
            <person name="Schaack S."/>
            <person name="Shapiro H."/>
            <person name="Shiga Y."/>
            <person name="Skalitzky C."/>
            <person name="Smith Z."/>
            <person name="Souvorov A."/>
            <person name="Sung W."/>
            <person name="Tang Z."/>
            <person name="Tsuchiya D."/>
            <person name="Tu H."/>
            <person name="Vos H."/>
            <person name="Wang M."/>
            <person name="Wolf Y.I."/>
            <person name="Yamagata H."/>
            <person name="Yamada T."/>
            <person name="Ye Y."/>
            <person name="Shaw J.R."/>
            <person name="Andrews J."/>
            <person name="Crease T.J."/>
            <person name="Tang H."/>
            <person name="Lucas S.M."/>
            <person name="Robertson H.M."/>
            <person name="Bork P."/>
            <person name="Koonin E.V."/>
            <person name="Zdobnov E.M."/>
            <person name="Grigoriev I.V."/>
            <person name="Lynch M."/>
            <person name="Boore J.L."/>
        </authorList>
    </citation>
    <scope>NUCLEOTIDE SEQUENCE [LARGE SCALE GENOMIC DNA]</scope>
</reference>
<gene>
    <name evidence="2" type="ORF">DAPPUDRAFT_264930</name>
</gene>
<dbReference type="PANTHER" id="PTHR33488">
    <property type="entry name" value="ZGC:162509"/>
    <property type="match status" value="1"/>
</dbReference>
<name>E9HSK5_DAPPU</name>
<evidence type="ECO:0000313" key="2">
    <source>
        <dbReference type="EMBL" id="EFX65284.1"/>
    </source>
</evidence>
<dbReference type="PANTHER" id="PTHR33488:SF2">
    <property type="entry name" value="EARLY ENDOSOME ANTIGEN 1-LIKE"/>
    <property type="match status" value="1"/>
</dbReference>
<proteinExistence type="predicted"/>
<keyword evidence="3" id="KW-1185">Reference proteome</keyword>
<feature type="region of interest" description="Disordered" evidence="1">
    <location>
        <begin position="1"/>
        <end position="24"/>
    </location>
</feature>
<dbReference type="KEGG" id="dpx:DAPPUDRAFT_264930"/>